<protein>
    <submittedName>
        <fullName evidence="1">Uncharacterized protein</fullName>
    </submittedName>
</protein>
<dbReference type="HOGENOM" id="CLU_1865059_0_0_1"/>
<evidence type="ECO:0000313" key="2">
    <source>
        <dbReference type="Proteomes" id="UP000030653"/>
    </source>
</evidence>
<dbReference type="Proteomes" id="UP000030653">
    <property type="component" value="Unassembled WGS sequence"/>
</dbReference>
<keyword evidence="2" id="KW-1185">Reference proteome</keyword>
<evidence type="ECO:0000313" key="1">
    <source>
        <dbReference type="EMBL" id="EJU02381.1"/>
    </source>
</evidence>
<gene>
    <name evidence="1" type="ORF">DACRYDRAFT_22044</name>
</gene>
<sequence>MHSFPIKEVLRIPDTRVIVLLHTSRCHAGIRKSVWKLEQRVDRKQTRRSYVHKCTRSYGSSDERRSRLWYDGDRRKKDRALRAATEPTIHPMNSDRSAVLKQCPPEAVVIHSEFSLSGHNREYVHKASRQKRHIQSQ</sequence>
<proteinExistence type="predicted"/>
<dbReference type="AlphaFoldDB" id="M5FWQ0"/>
<dbReference type="EMBL" id="JH795862">
    <property type="protein sequence ID" value="EJU02381.1"/>
    <property type="molecule type" value="Genomic_DNA"/>
</dbReference>
<organism evidence="1 2">
    <name type="scientific">Dacryopinax primogenitus (strain DJM 731)</name>
    <name type="common">Brown rot fungus</name>
    <dbReference type="NCBI Taxonomy" id="1858805"/>
    <lineage>
        <taxon>Eukaryota</taxon>
        <taxon>Fungi</taxon>
        <taxon>Dikarya</taxon>
        <taxon>Basidiomycota</taxon>
        <taxon>Agaricomycotina</taxon>
        <taxon>Dacrymycetes</taxon>
        <taxon>Dacrymycetales</taxon>
        <taxon>Dacrymycetaceae</taxon>
        <taxon>Dacryopinax</taxon>
    </lineage>
</organism>
<name>M5FWQ0_DACPD</name>
<reference evidence="1 2" key="1">
    <citation type="journal article" date="2012" name="Science">
        <title>The Paleozoic origin of enzymatic lignin decomposition reconstructed from 31 fungal genomes.</title>
        <authorList>
            <person name="Floudas D."/>
            <person name="Binder M."/>
            <person name="Riley R."/>
            <person name="Barry K."/>
            <person name="Blanchette R.A."/>
            <person name="Henrissat B."/>
            <person name="Martinez A.T."/>
            <person name="Otillar R."/>
            <person name="Spatafora J.W."/>
            <person name="Yadav J.S."/>
            <person name="Aerts A."/>
            <person name="Benoit I."/>
            <person name="Boyd A."/>
            <person name="Carlson A."/>
            <person name="Copeland A."/>
            <person name="Coutinho P.M."/>
            <person name="de Vries R.P."/>
            <person name="Ferreira P."/>
            <person name="Findley K."/>
            <person name="Foster B."/>
            <person name="Gaskell J."/>
            <person name="Glotzer D."/>
            <person name="Gorecki P."/>
            <person name="Heitman J."/>
            <person name="Hesse C."/>
            <person name="Hori C."/>
            <person name="Igarashi K."/>
            <person name="Jurgens J.A."/>
            <person name="Kallen N."/>
            <person name="Kersten P."/>
            <person name="Kohler A."/>
            <person name="Kuees U."/>
            <person name="Kumar T.K.A."/>
            <person name="Kuo A."/>
            <person name="LaButti K."/>
            <person name="Larrondo L.F."/>
            <person name="Lindquist E."/>
            <person name="Ling A."/>
            <person name="Lombard V."/>
            <person name="Lucas S."/>
            <person name="Lundell T."/>
            <person name="Martin R."/>
            <person name="McLaughlin D.J."/>
            <person name="Morgenstern I."/>
            <person name="Morin E."/>
            <person name="Murat C."/>
            <person name="Nagy L.G."/>
            <person name="Nolan M."/>
            <person name="Ohm R.A."/>
            <person name="Patyshakuliyeva A."/>
            <person name="Rokas A."/>
            <person name="Ruiz-Duenas F.J."/>
            <person name="Sabat G."/>
            <person name="Salamov A."/>
            <person name="Samejima M."/>
            <person name="Schmutz J."/>
            <person name="Slot J.C."/>
            <person name="St John F."/>
            <person name="Stenlid J."/>
            <person name="Sun H."/>
            <person name="Sun S."/>
            <person name="Syed K."/>
            <person name="Tsang A."/>
            <person name="Wiebenga A."/>
            <person name="Young D."/>
            <person name="Pisabarro A."/>
            <person name="Eastwood D.C."/>
            <person name="Martin F."/>
            <person name="Cullen D."/>
            <person name="Grigoriev I.V."/>
            <person name="Hibbett D.S."/>
        </authorList>
    </citation>
    <scope>NUCLEOTIDE SEQUENCE [LARGE SCALE GENOMIC DNA]</scope>
    <source>
        <strain evidence="1 2">DJM-731 SS1</strain>
    </source>
</reference>
<accession>M5FWQ0</accession>
<dbReference type="RefSeq" id="XP_040629275.1">
    <property type="nucleotide sequence ID" value="XM_040772655.1"/>
</dbReference>
<dbReference type="GeneID" id="63687717"/>